<reference evidence="1 2" key="1">
    <citation type="submission" date="2020-08" db="EMBL/GenBank/DDBJ databases">
        <title>Genemic of Streptomyces polyaspartic.</title>
        <authorList>
            <person name="Liu W."/>
        </authorList>
    </citation>
    <scope>NUCLEOTIDE SEQUENCE [LARGE SCALE GENOMIC DNA]</scope>
    <source>
        <strain evidence="1 2">TRM66268-LWL</strain>
    </source>
</reference>
<organism evidence="1 2">
    <name type="scientific">Streptomyces polyasparticus</name>
    <dbReference type="NCBI Taxonomy" id="2767826"/>
    <lineage>
        <taxon>Bacteria</taxon>
        <taxon>Bacillati</taxon>
        <taxon>Actinomycetota</taxon>
        <taxon>Actinomycetes</taxon>
        <taxon>Kitasatosporales</taxon>
        <taxon>Streptomycetaceae</taxon>
        <taxon>Streptomyces</taxon>
    </lineage>
</organism>
<evidence type="ECO:0000313" key="1">
    <source>
        <dbReference type="EMBL" id="MBC9714337.1"/>
    </source>
</evidence>
<sequence length="136" mass="14919">MLVSAPPAEGPDGDLFSVPPRRVSQRQIAGRVNQWGRTTIDPTVPELDTAVPDERSLRYSLQALGEAVREHGGLNIPWIEVSFALGKAHSGVDTTHVLGRHRQDAATMDLNWYIAALHVERAYGVWSEQIRATLGA</sequence>
<comment type="caution">
    <text evidence="1">The sequence shown here is derived from an EMBL/GenBank/DDBJ whole genome shotgun (WGS) entry which is preliminary data.</text>
</comment>
<gene>
    <name evidence="1" type="ORF">H9Y04_17390</name>
</gene>
<accession>A0ABR7SFR6</accession>
<protein>
    <submittedName>
        <fullName evidence="1">Uncharacterized protein</fullName>
    </submittedName>
</protein>
<evidence type="ECO:0000313" key="2">
    <source>
        <dbReference type="Proteomes" id="UP000642284"/>
    </source>
</evidence>
<name>A0ABR7SFR6_9ACTN</name>
<dbReference type="RefSeq" id="WP_187814782.1">
    <property type="nucleotide sequence ID" value="NZ_JACTVJ010000007.1"/>
</dbReference>
<dbReference type="EMBL" id="JACTVJ010000007">
    <property type="protein sequence ID" value="MBC9714337.1"/>
    <property type="molecule type" value="Genomic_DNA"/>
</dbReference>
<keyword evidence="2" id="KW-1185">Reference proteome</keyword>
<dbReference type="Proteomes" id="UP000642284">
    <property type="component" value="Unassembled WGS sequence"/>
</dbReference>
<proteinExistence type="predicted"/>